<keyword evidence="1" id="KW-0812">Transmembrane</keyword>
<dbReference type="RefSeq" id="WP_286256148.1">
    <property type="nucleotide sequence ID" value="NZ_AP018448.1"/>
</dbReference>
<evidence type="ECO:0000313" key="2">
    <source>
        <dbReference type="EMBL" id="BBC35815.1"/>
    </source>
</evidence>
<gene>
    <name evidence="2" type="ORF">SGFS_071090</name>
</gene>
<evidence type="ECO:0000256" key="1">
    <source>
        <dbReference type="SAM" id="Phobius"/>
    </source>
</evidence>
<keyword evidence="1" id="KW-0472">Membrane</keyword>
<dbReference type="Proteomes" id="UP001321542">
    <property type="component" value="Chromosome"/>
</dbReference>
<reference evidence="2 3" key="2">
    <citation type="journal article" date="2023" name="ChemBioChem">
        <title>Acyltransferase Domain Exchange between Two Independent Type I Polyketide Synthases in the Same Producer Strain of Macrolide Antibiotics.</title>
        <authorList>
            <person name="Kudo F."/>
            <person name="Kishikawa K."/>
            <person name="Tsuboi K."/>
            <person name="Kido T."/>
            <person name="Usui T."/>
            <person name="Hashimoto J."/>
            <person name="Shin-Ya K."/>
            <person name="Miyanaga A."/>
            <person name="Eguchi T."/>
        </authorList>
    </citation>
    <scope>NUCLEOTIDE SEQUENCE [LARGE SCALE GENOMIC DNA]</scope>
    <source>
        <strain evidence="2 3">A-8890</strain>
    </source>
</reference>
<evidence type="ECO:0000313" key="3">
    <source>
        <dbReference type="Proteomes" id="UP001321542"/>
    </source>
</evidence>
<name>A0ABM7FFF4_9ACTN</name>
<keyword evidence="1" id="KW-1133">Transmembrane helix</keyword>
<feature type="transmembrane region" description="Helical" evidence="1">
    <location>
        <begin position="36"/>
        <end position="55"/>
    </location>
</feature>
<sequence length="100" mass="10059">MSLLHAMDAALADHGPALAAVGDGPSGKVTGPLNDVLGYLAWIVTAAGVAGLLMVGTRMAISVRSGEGEEHLSQFLTVMGACVIGATAGPIVSFVMPWLV</sequence>
<feature type="transmembrane region" description="Helical" evidence="1">
    <location>
        <begin position="75"/>
        <end position="99"/>
    </location>
</feature>
<keyword evidence="3" id="KW-1185">Reference proteome</keyword>
<proteinExistence type="predicted"/>
<reference evidence="2 3" key="1">
    <citation type="journal article" date="2010" name="ChemBioChem">
        <title>Cloning and characterization of the biosynthetic gene cluster of 16-membered macrolide antibiotic FD-891: involvement of a dual functional cytochrome P450 monooxygenase catalyzing epoxidation and hydroxylation.</title>
        <authorList>
            <person name="Kudo F."/>
            <person name="Motegi A."/>
            <person name="Mizoue K."/>
            <person name="Eguchi T."/>
        </authorList>
    </citation>
    <scope>NUCLEOTIDE SEQUENCE [LARGE SCALE GENOMIC DNA]</scope>
    <source>
        <strain evidence="2 3">A-8890</strain>
    </source>
</reference>
<dbReference type="EMBL" id="AP018448">
    <property type="protein sequence ID" value="BBC35815.1"/>
    <property type="molecule type" value="Genomic_DNA"/>
</dbReference>
<protein>
    <submittedName>
        <fullName evidence="2">Uncharacterized protein</fullName>
    </submittedName>
</protein>
<organism evidence="2 3">
    <name type="scientific">Streptomyces graminofaciens</name>
    <dbReference type="NCBI Taxonomy" id="68212"/>
    <lineage>
        <taxon>Bacteria</taxon>
        <taxon>Bacillati</taxon>
        <taxon>Actinomycetota</taxon>
        <taxon>Actinomycetes</taxon>
        <taxon>Kitasatosporales</taxon>
        <taxon>Streptomycetaceae</taxon>
        <taxon>Streptomyces</taxon>
    </lineage>
</organism>
<accession>A0ABM7FFF4</accession>